<keyword evidence="1" id="KW-1133">Transmembrane helix</keyword>
<proteinExistence type="predicted"/>
<dbReference type="AlphaFoldDB" id="A0A8J8GKV4"/>
<protein>
    <submittedName>
        <fullName evidence="2">Uncharacterized protein</fullName>
    </submittedName>
</protein>
<reference evidence="2" key="1">
    <citation type="submission" date="2020-06" db="EMBL/GenBank/DDBJ databases">
        <title>Haloterrigena sp. nov., an extremely halophilic archaeon isolated from a saline sediment.</title>
        <authorList>
            <person name="Liu B.-B."/>
        </authorList>
    </citation>
    <scope>NUCLEOTIDE SEQUENCE</scope>
    <source>
        <strain evidence="2">SYSU A121-1</strain>
    </source>
</reference>
<feature type="transmembrane region" description="Helical" evidence="1">
    <location>
        <begin position="127"/>
        <end position="149"/>
    </location>
</feature>
<feature type="transmembrane region" description="Helical" evidence="1">
    <location>
        <begin position="54"/>
        <end position="75"/>
    </location>
</feature>
<name>A0A8J8GKV4_9EURY</name>
<comment type="caution">
    <text evidence="2">The sequence shown here is derived from an EMBL/GenBank/DDBJ whole genome shotgun (WGS) entry which is preliminary data.</text>
</comment>
<organism evidence="2 3">
    <name type="scientific">Haloterrigena gelatinilytica</name>
    <dbReference type="NCBI Taxonomy" id="2741724"/>
    <lineage>
        <taxon>Archaea</taxon>
        <taxon>Methanobacteriati</taxon>
        <taxon>Methanobacteriota</taxon>
        <taxon>Stenosarchaea group</taxon>
        <taxon>Halobacteria</taxon>
        <taxon>Halobacteriales</taxon>
        <taxon>Natrialbaceae</taxon>
        <taxon>Haloterrigena</taxon>
    </lineage>
</organism>
<sequence>MSGEHVQGQFADRGIEGVAAIAVAGLAGGTGFGAVLYAFGLLESVGILVGRPGLIPGLSLVAAASVVGAFAYRLLGTLSSLEEDMSDPITGLTLGASFGLAVWGLGVALALPLWLRPLGWTPPVPYLHWRSLVALLVYGALVGPASPLAERYVRF</sequence>
<feature type="transmembrane region" description="Helical" evidence="1">
    <location>
        <begin position="95"/>
        <end position="115"/>
    </location>
</feature>
<keyword evidence="1" id="KW-0812">Transmembrane</keyword>
<evidence type="ECO:0000256" key="1">
    <source>
        <dbReference type="SAM" id="Phobius"/>
    </source>
</evidence>
<feature type="transmembrane region" description="Helical" evidence="1">
    <location>
        <begin position="20"/>
        <end position="42"/>
    </location>
</feature>
<dbReference type="RefSeq" id="WP_174702047.1">
    <property type="nucleotide sequence ID" value="NZ_JABURA010000001.1"/>
</dbReference>
<dbReference type="Proteomes" id="UP000728647">
    <property type="component" value="Unassembled WGS sequence"/>
</dbReference>
<evidence type="ECO:0000313" key="2">
    <source>
        <dbReference type="EMBL" id="NUB91521.1"/>
    </source>
</evidence>
<keyword evidence="1" id="KW-0472">Membrane</keyword>
<accession>A0A8J8GKV4</accession>
<evidence type="ECO:0000313" key="3">
    <source>
        <dbReference type="Proteomes" id="UP000728647"/>
    </source>
</evidence>
<gene>
    <name evidence="2" type="ORF">HT576_10895</name>
</gene>
<dbReference type="EMBL" id="JABURA010000001">
    <property type="protein sequence ID" value="NUB91521.1"/>
    <property type="molecule type" value="Genomic_DNA"/>
</dbReference>